<evidence type="ECO:0000313" key="3">
    <source>
        <dbReference type="Proteomes" id="UP001596220"/>
    </source>
</evidence>
<gene>
    <name evidence="2" type="ORF">ACFP3R_25060</name>
</gene>
<reference evidence="3" key="1">
    <citation type="journal article" date="2019" name="Int. J. Syst. Evol. Microbiol.">
        <title>The Global Catalogue of Microorganisms (GCM) 10K type strain sequencing project: providing services to taxonomists for standard genome sequencing and annotation.</title>
        <authorList>
            <consortium name="The Broad Institute Genomics Platform"/>
            <consortium name="The Broad Institute Genome Sequencing Center for Infectious Disease"/>
            <person name="Wu L."/>
            <person name="Ma J."/>
        </authorList>
    </citation>
    <scope>NUCLEOTIDE SEQUENCE [LARGE SCALE GENOMIC DNA]</scope>
    <source>
        <strain evidence="3">CGMCC 4.7246</strain>
    </source>
</reference>
<comment type="caution">
    <text evidence="2">The sequence shown here is derived from an EMBL/GenBank/DDBJ whole genome shotgun (WGS) entry which is preliminary data.</text>
</comment>
<evidence type="ECO:0000313" key="2">
    <source>
        <dbReference type="EMBL" id="MFC6092557.1"/>
    </source>
</evidence>
<evidence type="ECO:0000256" key="1">
    <source>
        <dbReference type="SAM" id="MobiDB-lite"/>
    </source>
</evidence>
<feature type="region of interest" description="Disordered" evidence="1">
    <location>
        <begin position="64"/>
        <end position="88"/>
    </location>
</feature>
<name>A0ABW1PCV2_9PSEU</name>
<dbReference type="EMBL" id="JBHSQO010000030">
    <property type="protein sequence ID" value="MFC6092557.1"/>
    <property type="molecule type" value="Genomic_DNA"/>
</dbReference>
<sequence>MPAEPFARDTLDFPRSSVSPAAANHSIRAHASAEFLVDQWDACGHEEYDPRAVFSAAARCAGWSPPARPWTSVRTPSASADIPARWGD</sequence>
<organism evidence="2 3">
    <name type="scientific">Saccharothrix lopnurensis</name>
    <dbReference type="NCBI Taxonomy" id="1670621"/>
    <lineage>
        <taxon>Bacteria</taxon>
        <taxon>Bacillati</taxon>
        <taxon>Actinomycetota</taxon>
        <taxon>Actinomycetes</taxon>
        <taxon>Pseudonocardiales</taxon>
        <taxon>Pseudonocardiaceae</taxon>
        <taxon>Saccharothrix</taxon>
    </lineage>
</organism>
<keyword evidence="3" id="KW-1185">Reference proteome</keyword>
<dbReference type="Proteomes" id="UP001596220">
    <property type="component" value="Unassembled WGS sequence"/>
</dbReference>
<protein>
    <submittedName>
        <fullName evidence="2">Uncharacterized protein</fullName>
    </submittedName>
</protein>
<accession>A0ABW1PCV2</accession>
<proteinExistence type="predicted"/>
<dbReference type="RefSeq" id="WP_380638879.1">
    <property type="nucleotide sequence ID" value="NZ_JBHSQO010000030.1"/>
</dbReference>